<dbReference type="SMART" id="SM00257">
    <property type="entry name" value="LysM"/>
    <property type="match status" value="1"/>
</dbReference>
<feature type="chain" id="PRO_5001535767" evidence="3">
    <location>
        <begin position="26"/>
        <end position="331"/>
    </location>
</feature>
<keyword evidence="6" id="KW-0326">Glycosidase</keyword>
<evidence type="ECO:0000256" key="1">
    <source>
        <dbReference type="ARBA" id="ARBA00022723"/>
    </source>
</evidence>
<dbReference type="SUPFAM" id="SSF54106">
    <property type="entry name" value="LysM domain"/>
    <property type="match status" value="1"/>
</dbReference>
<dbReference type="PROSITE" id="PS51677">
    <property type="entry name" value="NODB"/>
    <property type="match status" value="1"/>
</dbReference>
<dbReference type="AlphaFoldDB" id="A0A024P3Z0"/>
<name>A0A024P3Z0_9BACI</name>
<protein>
    <submittedName>
        <fullName evidence="6">Bifunctional xylanase/deacetylase</fullName>
    </submittedName>
</protein>
<dbReference type="CDD" id="cd10917">
    <property type="entry name" value="CE4_NodB_like_6s_7s"/>
    <property type="match status" value="1"/>
</dbReference>
<feature type="domain" description="LysM" evidence="5">
    <location>
        <begin position="26"/>
        <end position="69"/>
    </location>
</feature>
<keyword evidence="3" id="KW-0732">Signal</keyword>
<reference evidence="6 7" key="2">
    <citation type="submission" date="2014-05" db="EMBL/GenBank/DDBJ databases">
        <title>Draft genome sequence of Halobacillus karajensis HK-03.</title>
        <authorList>
            <person name="Khelaifia S."/>
            <person name="Croce O."/>
            <person name="Lagier J.C."/>
            <person name="Raoult D."/>
        </authorList>
    </citation>
    <scope>NUCLEOTIDE SEQUENCE [LARGE SCALE GENOMIC DNA]</scope>
    <source>
        <strain evidence="6 7">HD-03</strain>
    </source>
</reference>
<sequence>MLKKIAGFIVFISICALLSGKTAMAEVYEVKPEDTLATISDEYGIPEDKIVNKNKLLSTALWPGQQLEIPSKSGFDEIKAPFLTTSKLSSSLPELFIGPRVSLAKLMSNSLDNEMIYMGNTDKKRIALTFDDGPEDTYTPQILEILKQKNVKATFFVMGERVTEYPERLKQIHEEGHVIGNHTWDHPHLPELSDQQMHENIKATSAEIEKVTGVKPDLFRPPFGEIEDRQAALLSGQGYRSILWTADSRDWEGLPAEEIVSRVKQDARPGVIALQHNYHASGPFETVEALPQIIDELRAEGYEFVTVPKLLDAKGSHSKINAFQKINAMNH</sequence>
<dbReference type="InterPro" id="IPR018392">
    <property type="entry name" value="LysM"/>
</dbReference>
<evidence type="ECO:0000259" key="5">
    <source>
        <dbReference type="PROSITE" id="PS51782"/>
    </source>
</evidence>
<dbReference type="GO" id="GO:0046872">
    <property type="term" value="F:metal ion binding"/>
    <property type="evidence" value="ECO:0007669"/>
    <property type="project" value="UniProtKB-KW"/>
</dbReference>
<dbReference type="InterPro" id="IPR002509">
    <property type="entry name" value="NODB_dom"/>
</dbReference>
<proteinExistence type="predicted"/>
<evidence type="ECO:0000259" key="4">
    <source>
        <dbReference type="PROSITE" id="PS51677"/>
    </source>
</evidence>
<keyword evidence="7" id="KW-1185">Reference proteome</keyword>
<dbReference type="GO" id="GO:0016810">
    <property type="term" value="F:hydrolase activity, acting on carbon-nitrogen (but not peptide) bonds"/>
    <property type="evidence" value="ECO:0007669"/>
    <property type="project" value="InterPro"/>
</dbReference>
<dbReference type="PANTHER" id="PTHR10587:SF133">
    <property type="entry name" value="CHITIN DEACETYLASE 1-RELATED"/>
    <property type="match status" value="1"/>
</dbReference>
<evidence type="ECO:0000313" key="6">
    <source>
        <dbReference type="EMBL" id="CDQ23734.1"/>
    </source>
</evidence>
<reference evidence="7" key="1">
    <citation type="submission" date="2014-03" db="EMBL/GenBank/DDBJ databases">
        <authorList>
            <person name="Urmite Genomes U."/>
        </authorList>
    </citation>
    <scope>NUCLEOTIDE SEQUENCE [LARGE SCALE GENOMIC DNA]</scope>
    <source>
        <strain evidence="7">HD-03</strain>
    </source>
</reference>
<keyword evidence="2 6" id="KW-0378">Hydrolase</keyword>
<evidence type="ECO:0000313" key="7">
    <source>
        <dbReference type="Proteomes" id="UP000028868"/>
    </source>
</evidence>
<accession>A0A024P3Z0</accession>
<feature type="signal peptide" evidence="3">
    <location>
        <begin position="1"/>
        <end position="25"/>
    </location>
</feature>
<organism evidence="6 7">
    <name type="scientific">Halobacillus karajensis</name>
    <dbReference type="NCBI Taxonomy" id="195088"/>
    <lineage>
        <taxon>Bacteria</taxon>
        <taxon>Bacillati</taxon>
        <taxon>Bacillota</taxon>
        <taxon>Bacilli</taxon>
        <taxon>Bacillales</taxon>
        <taxon>Bacillaceae</taxon>
        <taxon>Halobacillus</taxon>
    </lineage>
</organism>
<evidence type="ECO:0000256" key="2">
    <source>
        <dbReference type="ARBA" id="ARBA00022801"/>
    </source>
</evidence>
<dbReference type="PANTHER" id="PTHR10587">
    <property type="entry name" value="GLYCOSYL TRANSFERASE-RELATED"/>
    <property type="match status" value="1"/>
</dbReference>
<dbReference type="GO" id="GO:0045493">
    <property type="term" value="P:xylan catabolic process"/>
    <property type="evidence" value="ECO:0007669"/>
    <property type="project" value="UniProtKB-KW"/>
</dbReference>
<keyword evidence="6" id="KW-0858">Xylan degradation</keyword>
<keyword evidence="6" id="KW-0119">Carbohydrate metabolism</keyword>
<dbReference type="Proteomes" id="UP000028868">
    <property type="component" value="Unassembled WGS sequence"/>
</dbReference>
<dbReference type="SUPFAM" id="SSF88713">
    <property type="entry name" value="Glycoside hydrolase/deacetylase"/>
    <property type="match status" value="1"/>
</dbReference>
<evidence type="ECO:0000256" key="3">
    <source>
        <dbReference type="SAM" id="SignalP"/>
    </source>
</evidence>
<keyword evidence="1" id="KW-0479">Metal-binding</keyword>
<dbReference type="GO" id="GO:0016798">
    <property type="term" value="F:hydrolase activity, acting on glycosyl bonds"/>
    <property type="evidence" value="ECO:0007669"/>
    <property type="project" value="UniProtKB-KW"/>
</dbReference>
<dbReference type="Pfam" id="PF01522">
    <property type="entry name" value="Polysacc_deac_1"/>
    <property type="match status" value="1"/>
</dbReference>
<dbReference type="RefSeq" id="WP_051744104.1">
    <property type="nucleotide sequence ID" value="NZ_CCDJ010000002.1"/>
</dbReference>
<dbReference type="GO" id="GO:0016020">
    <property type="term" value="C:membrane"/>
    <property type="evidence" value="ECO:0007669"/>
    <property type="project" value="TreeGrafter"/>
</dbReference>
<dbReference type="Gene3D" id="3.10.350.10">
    <property type="entry name" value="LysM domain"/>
    <property type="match status" value="1"/>
</dbReference>
<dbReference type="InterPro" id="IPR050248">
    <property type="entry name" value="Polysacc_deacetylase_ArnD"/>
</dbReference>
<dbReference type="InterPro" id="IPR036779">
    <property type="entry name" value="LysM_dom_sf"/>
</dbReference>
<dbReference type="CDD" id="cd00118">
    <property type="entry name" value="LysM"/>
    <property type="match status" value="1"/>
</dbReference>
<gene>
    <name evidence="6" type="primary">xynD</name>
    <name evidence="6" type="ORF">BN983_01985</name>
</gene>
<dbReference type="Gene3D" id="3.20.20.370">
    <property type="entry name" value="Glycoside hydrolase/deacetylase"/>
    <property type="match status" value="1"/>
</dbReference>
<comment type="caution">
    <text evidence="6">The sequence shown here is derived from an EMBL/GenBank/DDBJ whole genome shotgun (WGS) entry which is preliminary data.</text>
</comment>
<feature type="domain" description="NodB homology" evidence="4">
    <location>
        <begin position="124"/>
        <end position="305"/>
    </location>
</feature>
<keyword evidence="6" id="KW-0624">Polysaccharide degradation</keyword>
<dbReference type="PROSITE" id="PS51782">
    <property type="entry name" value="LYSM"/>
    <property type="match status" value="1"/>
</dbReference>
<dbReference type="InterPro" id="IPR011330">
    <property type="entry name" value="Glyco_hydro/deAcase_b/a-brl"/>
</dbReference>
<dbReference type="EMBL" id="CCDI010000002">
    <property type="protein sequence ID" value="CDQ23734.1"/>
    <property type="molecule type" value="Genomic_DNA"/>
</dbReference>
<dbReference type="Pfam" id="PF01476">
    <property type="entry name" value="LysM"/>
    <property type="match status" value="1"/>
</dbReference>